<evidence type="ECO:0000256" key="5">
    <source>
        <dbReference type="SAM" id="MobiDB-lite"/>
    </source>
</evidence>
<accession>A0A9P9JVJ7</accession>
<feature type="region of interest" description="Disordered" evidence="5">
    <location>
        <begin position="1"/>
        <end position="78"/>
    </location>
</feature>
<feature type="region of interest" description="Disordered" evidence="5">
    <location>
        <begin position="182"/>
        <end position="212"/>
    </location>
</feature>
<dbReference type="Gene3D" id="3.40.395.10">
    <property type="entry name" value="Adenoviral Proteinase, Chain A"/>
    <property type="match status" value="1"/>
</dbReference>
<feature type="domain" description="Ubiquitin-like protease family profile" evidence="6">
    <location>
        <begin position="136"/>
        <end position="370"/>
    </location>
</feature>
<evidence type="ECO:0000256" key="1">
    <source>
        <dbReference type="ARBA" id="ARBA00005234"/>
    </source>
</evidence>
<feature type="compositionally biased region" description="Polar residues" evidence="5">
    <location>
        <begin position="182"/>
        <end position="206"/>
    </location>
</feature>
<evidence type="ECO:0000259" key="6">
    <source>
        <dbReference type="PROSITE" id="PS50600"/>
    </source>
</evidence>
<keyword evidence="4" id="KW-0175">Coiled coil</keyword>
<dbReference type="GO" id="GO:0019783">
    <property type="term" value="F:ubiquitin-like protein peptidase activity"/>
    <property type="evidence" value="ECO:0007669"/>
    <property type="project" value="UniProtKB-ARBA"/>
</dbReference>
<dbReference type="EMBL" id="JAGMUX010000018">
    <property type="protein sequence ID" value="KAH7234000.1"/>
    <property type="molecule type" value="Genomic_DNA"/>
</dbReference>
<dbReference type="GeneID" id="70220667"/>
<comment type="caution">
    <text evidence="7">The sequence shown here is derived from an EMBL/GenBank/DDBJ whole genome shotgun (WGS) entry which is preliminary data.</text>
</comment>
<dbReference type="OrthoDB" id="5069223at2759"/>
<dbReference type="GO" id="GO:0006508">
    <property type="term" value="P:proteolysis"/>
    <property type="evidence" value="ECO:0007669"/>
    <property type="project" value="UniProtKB-KW"/>
</dbReference>
<proteinExistence type="inferred from homology"/>
<feature type="compositionally biased region" description="Basic and acidic residues" evidence="5">
    <location>
        <begin position="29"/>
        <end position="50"/>
    </location>
</feature>
<name>A0A9P9JVJ7_FUSRE</name>
<protein>
    <recommendedName>
        <fullName evidence="6">Ubiquitin-like protease family profile domain-containing protein</fullName>
    </recommendedName>
</protein>
<organism evidence="7 8">
    <name type="scientific">Fusarium redolens</name>
    <dbReference type="NCBI Taxonomy" id="48865"/>
    <lineage>
        <taxon>Eukaryota</taxon>
        <taxon>Fungi</taxon>
        <taxon>Dikarya</taxon>
        <taxon>Ascomycota</taxon>
        <taxon>Pezizomycotina</taxon>
        <taxon>Sordariomycetes</taxon>
        <taxon>Hypocreomycetidae</taxon>
        <taxon>Hypocreales</taxon>
        <taxon>Nectriaceae</taxon>
        <taxon>Fusarium</taxon>
        <taxon>Fusarium redolens species complex</taxon>
    </lineage>
</organism>
<dbReference type="PROSITE" id="PS50600">
    <property type="entry name" value="ULP_PROTEASE"/>
    <property type="match status" value="1"/>
</dbReference>
<evidence type="ECO:0000256" key="3">
    <source>
        <dbReference type="ARBA" id="ARBA00022801"/>
    </source>
</evidence>
<dbReference type="SUPFAM" id="SSF54001">
    <property type="entry name" value="Cysteine proteinases"/>
    <property type="match status" value="1"/>
</dbReference>
<reference evidence="7" key="1">
    <citation type="journal article" date="2021" name="Nat. Commun.">
        <title>Genetic determinants of endophytism in the Arabidopsis root mycobiome.</title>
        <authorList>
            <person name="Mesny F."/>
            <person name="Miyauchi S."/>
            <person name="Thiergart T."/>
            <person name="Pickel B."/>
            <person name="Atanasova L."/>
            <person name="Karlsson M."/>
            <person name="Huettel B."/>
            <person name="Barry K.W."/>
            <person name="Haridas S."/>
            <person name="Chen C."/>
            <person name="Bauer D."/>
            <person name="Andreopoulos W."/>
            <person name="Pangilinan J."/>
            <person name="LaButti K."/>
            <person name="Riley R."/>
            <person name="Lipzen A."/>
            <person name="Clum A."/>
            <person name="Drula E."/>
            <person name="Henrissat B."/>
            <person name="Kohler A."/>
            <person name="Grigoriev I.V."/>
            <person name="Martin F.M."/>
            <person name="Hacquard S."/>
        </authorList>
    </citation>
    <scope>NUCLEOTIDE SEQUENCE</scope>
    <source>
        <strain evidence="7">MPI-CAGE-AT-0023</strain>
    </source>
</reference>
<dbReference type="Proteomes" id="UP000720189">
    <property type="component" value="Unassembled WGS sequence"/>
</dbReference>
<keyword evidence="3" id="KW-0378">Hydrolase</keyword>
<evidence type="ECO:0000256" key="2">
    <source>
        <dbReference type="ARBA" id="ARBA00022670"/>
    </source>
</evidence>
<evidence type="ECO:0000313" key="8">
    <source>
        <dbReference type="Proteomes" id="UP000720189"/>
    </source>
</evidence>
<evidence type="ECO:0000313" key="7">
    <source>
        <dbReference type="EMBL" id="KAH7234000.1"/>
    </source>
</evidence>
<dbReference type="Pfam" id="PF02902">
    <property type="entry name" value="Peptidase_C48"/>
    <property type="match status" value="1"/>
</dbReference>
<feature type="coiled-coil region" evidence="4">
    <location>
        <begin position="532"/>
        <end position="580"/>
    </location>
</feature>
<keyword evidence="8" id="KW-1185">Reference proteome</keyword>
<dbReference type="InterPro" id="IPR038765">
    <property type="entry name" value="Papain-like_cys_pep_sf"/>
</dbReference>
<dbReference type="AlphaFoldDB" id="A0A9P9JVJ7"/>
<keyword evidence="2" id="KW-0645">Protease</keyword>
<sequence length="598" mass="67626">MSQRKRQAEVSGDLIHARCQPEFSNHGTTSDDKKPSDVFCDSEKYGEVSKNKVSGGGHKKRRIQATDGKQTGWWPENYAPKNKSCPHIQRQMNPIIKAYMKAGREPAEMWEADGCMTKAVKGSKVKRVTQRIFAKVKLPDDVAECLKQLREEKQKQNAKSVIENNTCDKATDAPVTAHYSSYQNHTGESAPSTSHTTMDHCSSGSHNTDHDIPPSIISVASDATSHDIPTEPVSSTISRLKGDEWLQSVDIQRCTEVLQNIPHGWYIFEPGYPLKESITRRKRVSATDLIFFLSKSNHWSLCHLNTTTGHLHHYNSLRGIDMSVNRLRSWVSKEPTIRTTTEITIWEKECPQQRDGFNCGIFALAVAQCLVEKKSIPSQVNTEELRSYFAERIESTQQLTPPDLDSSLSPIRPVIRSTSLPATSRSSQSISIKSHGFFEDLRREEERLEIGRPVIAKKEVQLLSMKQGLGSRRQKLKEREDMASILRGQVSDPETTEAVLVKIEAWINECPEGVGIMKEWINEMKSDAASRKKSMREESKCLREKLGTVEAECDDIRKEVKQLEDQIPSHEKELKAMLETEQDLAHIKQSCAEFAKSR</sequence>
<evidence type="ECO:0000256" key="4">
    <source>
        <dbReference type="SAM" id="Coils"/>
    </source>
</evidence>
<dbReference type="GO" id="GO:0008234">
    <property type="term" value="F:cysteine-type peptidase activity"/>
    <property type="evidence" value="ECO:0007669"/>
    <property type="project" value="InterPro"/>
</dbReference>
<gene>
    <name evidence="7" type="ORF">BKA55DRAFT_544463</name>
</gene>
<dbReference type="RefSeq" id="XP_046044345.1">
    <property type="nucleotide sequence ID" value="XM_046190713.1"/>
</dbReference>
<dbReference type="InterPro" id="IPR003653">
    <property type="entry name" value="Peptidase_C48_C"/>
</dbReference>
<comment type="similarity">
    <text evidence="1">Belongs to the peptidase C48 family.</text>
</comment>